<dbReference type="AlphaFoldDB" id="A0A8S4GD80"/>
<comment type="caution">
    <text evidence="4">The sequence shown here is derived from an EMBL/GenBank/DDBJ whole genome shotgun (WGS) entry which is preliminary data.</text>
</comment>
<reference evidence="4" key="1">
    <citation type="submission" date="2020-11" db="EMBL/GenBank/DDBJ databases">
        <authorList>
            <person name="Whiteford S."/>
        </authorList>
    </citation>
    <scope>NUCLEOTIDE SEQUENCE</scope>
</reference>
<keyword evidence="3" id="KW-0962">Peroxisome biogenesis</keyword>
<sequence>MDKNLPLTELYNSYKTWVKNNPNLVTDVETVVTWSSYFVAGKINKSPIVSELVYSLSKLLSLHNDSLIREAYNTDGRTDGLRDKIKVWLTVIHYSEVFIELLVRKKYDNKGKWTIATILQVLKCTANLVLLFKYREMPIQHPPVPTLQRKKFVEAKDSNENINGSFTLRRSGRVLRSVEGAPPAAFRDWQPVKTCKESQNPNINVKDLMYAESIHILKPLLHLASMRVFGTKAWKQWLVSLSMDLISLKVYSKYMKELSYDQRLEISRRKLGLLLYLLRSPMYAKFSKNVIESALNSTAKKIPLTAFITNPVLQYLSHWQDIYFYMWAS</sequence>
<comment type="similarity">
    <text evidence="1 3">Belongs to the peroxin-16 family.</text>
</comment>
<proteinExistence type="inferred from homology"/>
<evidence type="ECO:0000256" key="3">
    <source>
        <dbReference type="RuleBase" id="RU365003"/>
    </source>
</evidence>
<keyword evidence="5" id="KW-1185">Reference proteome</keyword>
<evidence type="ECO:0000256" key="2">
    <source>
        <dbReference type="ARBA" id="ARBA00018577"/>
    </source>
</evidence>
<accession>A0A8S4GD80</accession>
<dbReference type="EMBL" id="CAJHNJ030000601">
    <property type="protein sequence ID" value="CAG9138350.1"/>
    <property type="molecule type" value="Genomic_DNA"/>
</dbReference>
<comment type="subcellular location">
    <subcellularLocation>
        <location evidence="3">Peroxisome membrane</location>
    </subcellularLocation>
</comment>
<dbReference type="Proteomes" id="UP000653454">
    <property type="component" value="Unassembled WGS sequence"/>
</dbReference>
<keyword evidence="3" id="KW-0576">Peroxisome</keyword>
<dbReference type="Pfam" id="PF08610">
    <property type="entry name" value="Pex16"/>
    <property type="match status" value="1"/>
</dbReference>
<name>A0A8S4GD80_PLUXY</name>
<dbReference type="PANTHER" id="PTHR13299:SF0">
    <property type="entry name" value="PEROXISOMAL MEMBRANE PROTEIN PEX16"/>
    <property type="match status" value="1"/>
</dbReference>
<dbReference type="PANTHER" id="PTHR13299">
    <property type="entry name" value="PEROXISOMAL MEMBRANE PROTEIN PEX16"/>
    <property type="match status" value="1"/>
</dbReference>
<dbReference type="GO" id="GO:0007031">
    <property type="term" value="P:peroxisome organization"/>
    <property type="evidence" value="ECO:0007669"/>
    <property type="project" value="UniProtKB-KW"/>
</dbReference>
<evidence type="ECO:0000313" key="5">
    <source>
        <dbReference type="Proteomes" id="UP000653454"/>
    </source>
</evidence>
<gene>
    <name evidence="4" type="ORF">PLXY2_LOCUS16603</name>
</gene>
<dbReference type="GO" id="GO:0005778">
    <property type="term" value="C:peroxisomal membrane"/>
    <property type="evidence" value="ECO:0007669"/>
    <property type="project" value="UniProtKB-SubCell"/>
</dbReference>
<dbReference type="InterPro" id="IPR013919">
    <property type="entry name" value="Pex16"/>
</dbReference>
<evidence type="ECO:0000256" key="1">
    <source>
        <dbReference type="ARBA" id="ARBA00009505"/>
    </source>
</evidence>
<protein>
    <recommendedName>
        <fullName evidence="2 3">Peroxisomal membrane protein PEX16</fullName>
    </recommendedName>
</protein>
<organism evidence="4 5">
    <name type="scientific">Plutella xylostella</name>
    <name type="common">Diamondback moth</name>
    <name type="synonym">Plutella maculipennis</name>
    <dbReference type="NCBI Taxonomy" id="51655"/>
    <lineage>
        <taxon>Eukaryota</taxon>
        <taxon>Metazoa</taxon>
        <taxon>Ecdysozoa</taxon>
        <taxon>Arthropoda</taxon>
        <taxon>Hexapoda</taxon>
        <taxon>Insecta</taxon>
        <taxon>Pterygota</taxon>
        <taxon>Neoptera</taxon>
        <taxon>Endopterygota</taxon>
        <taxon>Lepidoptera</taxon>
        <taxon>Glossata</taxon>
        <taxon>Ditrysia</taxon>
        <taxon>Yponomeutoidea</taxon>
        <taxon>Plutellidae</taxon>
        <taxon>Plutella</taxon>
    </lineage>
</organism>
<evidence type="ECO:0000313" key="4">
    <source>
        <dbReference type="EMBL" id="CAG9138350.1"/>
    </source>
</evidence>